<dbReference type="InterPro" id="IPR030184">
    <property type="entry name" value="WAT1-related"/>
</dbReference>
<dbReference type="AlphaFoldDB" id="A0AAV0YDY3"/>
<protein>
    <recommendedName>
        <fullName evidence="8">WAT1-related protein</fullName>
    </recommendedName>
</protein>
<feature type="transmembrane region" description="Helical" evidence="5">
    <location>
        <begin position="6"/>
        <end position="22"/>
    </location>
</feature>
<comment type="caution">
    <text evidence="6">The sequence shown here is derived from an EMBL/GenBank/DDBJ whole genome shotgun (WGS) entry which is preliminary data.</text>
</comment>
<dbReference type="SUPFAM" id="SSF103481">
    <property type="entry name" value="Multidrug resistance efflux transporter EmrE"/>
    <property type="match status" value="1"/>
</dbReference>
<evidence type="ECO:0008006" key="8">
    <source>
        <dbReference type="Google" id="ProtNLM"/>
    </source>
</evidence>
<accession>A0AAV0YDY3</accession>
<feature type="transmembrane region" description="Helical" evidence="5">
    <location>
        <begin position="54"/>
        <end position="74"/>
    </location>
</feature>
<keyword evidence="3 5" id="KW-1133">Transmembrane helix</keyword>
<dbReference type="GO" id="GO:0016020">
    <property type="term" value="C:membrane"/>
    <property type="evidence" value="ECO:0007669"/>
    <property type="project" value="InterPro"/>
</dbReference>
<evidence type="ECO:0000256" key="4">
    <source>
        <dbReference type="ARBA" id="ARBA00023136"/>
    </source>
</evidence>
<dbReference type="PANTHER" id="PTHR31218">
    <property type="entry name" value="WAT1-RELATED PROTEIN"/>
    <property type="match status" value="1"/>
</dbReference>
<reference evidence="6 7" key="1">
    <citation type="submission" date="2023-01" db="EMBL/GenBank/DDBJ databases">
        <authorList>
            <person name="Kreplak J."/>
        </authorList>
    </citation>
    <scope>NUCLEOTIDE SEQUENCE [LARGE SCALE GENOMIC DNA]</scope>
</reference>
<dbReference type="InterPro" id="IPR037185">
    <property type="entry name" value="EmrE-like"/>
</dbReference>
<feature type="transmembrane region" description="Helical" evidence="5">
    <location>
        <begin position="29"/>
        <end position="48"/>
    </location>
</feature>
<keyword evidence="7" id="KW-1185">Reference proteome</keyword>
<organism evidence="6 7">
    <name type="scientific">Vicia faba</name>
    <name type="common">Broad bean</name>
    <name type="synonym">Faba vulgaris</name>
    <dbReference type="NCBI Taxonomy" id="3906"/>
    <lineage>
        <taxon>Eukaryota</taxon>
        <taxon>Viridiplantae</taxon>
        <taxon>Streptophyta</taxon>
        <taxon>Embryophyta</taxon>
        <taxon>Tracheophyta</taxon>
        <taxon>Spermatophyta</taxon>
        <taxon>Magnoliopsida</taxon>
        <taxon>eudicotyledons</taxon>
        <taxon>Gunneridae</taxon>
        <taxon>Pentapetalae</taxon>
        <taxon>rosids</taxon>
        <taxon>fabids</taxon>
        <taxon>Fabales</taxon>
        <taxon>Fabaceae</taxon>
        <taxon>Papilionoideae</taxon>
        <taxon>50 kb inversion clade</taxon>
        <taxon>NPAAA clade</taxon>
        <taxon>Hologalegina</taxon>
        <taxon>IRL clade</taxon>
        <taxon>Fabeae</taxon>
        <taxon>Vicia</taxon>
    </lineage>
</organism>
<keyword evidence="4 5" id="KW-0472">Membrane</keyword>
<proteinExistence type="predicted"/>
<comment type="subcellular location">
    <subcellularLocation>
        <location evidence="1">Membrane</location>
        <topology evidence="1">Multi-pass membrane protein</topology>
    </subcellularLocation>
</comment>
<dbReference type="GO" id="GO:0022857">
    <property type="term" value="F:transmembrane transporter activity"/>
    <property type="evidence" value="ECO:0007669"/>
    <property type="project" value="InterPro"/>
</dbReference>
<evidence type="ECO:0000256" key="5">
    <source>
        <dbReference type="SAM" id="Phobius"/>
    </source>
</evidence>
<evidence type="ECO:0000256" key="2">
    <source>
        <dbReference type="ARBA" id="ARBA00022692"/>
    </source>
</evidence>
<evidence type="ECO:0000313" key="6">
    <source>
        <dbReference type="EMBL" id="CAI8583994.1"/>
    </source>
</evidence>
<gene>
    <name evidence="6" type="ORF">VFH_U053720</name>
</gene>
<dbReference type="Proteomes" id="UP001157006">
    <property type="component" value="Unassembled WGS sequence"/>
</dbReference>
<evidence type="ECO:0000256" key="1">
    <source>
        <dbReference type="ARBA" id="ARBA00004141"/>
    </source>
</evidence>
<evidence type="ECO:0000313" key="7">
    <source>
        <dbReference type="Proteomes" id="UP001157006"/>
    </source>
</evidence>
<sequence>MGILMQGAIASGLLIVVIAWCIKIRGPLFASVFNPLQLLLVAISAYLLLDEKLYLGSVFGAVLIVCGIYAVLWSKRRELENKKKLFPLETDIKSEVVEFVIPNPYK</sequence>
<name>A0AAV0YDY3_VICFA</name>
<dbReference type="EMBL" id="CATIWC010001270">
    <property type="protein sequence ID" value="CAI8583994.1"/>
    <property type="molecule type" value="Genomic_DNA"/>
</dbReference>
<evidence type="ECO:0000256" key="3">
    <source>
        <dbReference type="ARBA" id="ARBA00022989"/>
    </source>
</evidence>
<keyword evidence="2 5" id="KW-0812">Transmembrane</keyword>